<dbReference type="Pfam" id="PF00656">
    <property type="entry name" value="Peptidase_C14"/>
    <property type="match status" value="1"/>
</dbReference>
<sequence>MTAAARPAGPTPLPDSGSQRIDPARSACVLIGVDKYPGGKGLAPLRSVRHNLIELRAALTDRSVWGIPEERIVTVSNPKTSADICDPIRVAAQQAMDTLLVYYAGHGLLDRDDSRLCLTLPGSSEDKPETCVDAGYVRRAMKDNGAAMRRVLILDCCFSGKVLQMSPTGTVAADLGVRAAVKTLRDIKGSYVMTSATHDRPSHAPDPDECSAFTGELVDVLRKGIPDGPEMLGLHAVFREVRDRVVERDDLPTPQEPQDESQNGVGDLEFVRNLAVLPPLLAPDPLVPAPRGRRWPWAVVAGALGLGIGLAAMPAVDRWQEHTREPVPATGQCATGAFLLDHSDVLNKQEADGEKLAGLSGLALLPGGNGEALALADNEFNRVFPLRLGPSGSADTLEPSAQTATTLRPAPGGRLPAWMDAEALVVEKGGRTILVAAETGPAIRRFDLSTGRQIGADLPVPKEFKPWPVGGAQTGRTIEALALSPDGRHLYAGMEASLSQDGDSRGRNLLRIQRYKGTPGGAYVPDRQYAYRAADGLYLTELVAVGADQLLALERQYAVGIGNAVRVQRLSLTGAQDVTGEQALFRRPADEFVRSEKLFDLAECPPGDPGQVATKGPQANPLLQNAEGMALGEPWTTGNRKGWRPLYLVSDDNLNEVQITRFYLLAVRV</sequence>
<evidence type="ECO:0000259" key="3">
    <source>
        <dbReference type="Pfam" id="PF13449"/>
    </source>
</evidence>
<dbReference type="EMBL" id="JBIAPK010000002">
    <property type="protein sequence ID" value="MFF3338916.1"/>
    <property type="molecule type" value="Genomic_DNA"/>
</dbReference>
<dbReference type="SUPFAM" id="SSF52129">
    <property type="entry name" value="Caspase-like"/>
    <property type="match status" value="1"/>
</dbReference>
<feature type="region of interest" description="Disordered" evidence="1">
    <location>
        <begin position="394"/>
        <end position="413"/>
    </location>
</feature>
<organism evidence="4 5">
    <name type="scientific">Streptomyces flavidovirens</name>
    <dbReference type="NCBI Taxonomy" id="67298"/>
    <lineage>
        <taxon>Bacteria</taxon>
        <taxon>Bacillati</taxon>
        <taxon>Actinomycetota</taxon>
        <taxon>Actinomycetes</taxon>
        <taxon>Kitasatosporales</taxon>
        <taxon>Streptomycetaceae</taxon>
        <taxon>Streptomyces</taxon>
    </lineage>
</organism>
<dbReference type="Gene3D" id="3.40.50.1460">
    <property type="match status" value="1"/>
</dbReference>
<feature type="domain" description="Peptidase C14 caspase" evidence="2">
    <location>
        <begin position="26"/>
        <end position="258"/>
    </location>
</feature>
<dbReference type="InterPro" id="IPR027372">
    <property type="entry name" value="Phytase-like_dom"/>
</dbReference>
<dbReference type="InterPro" id="IPR011045">
    <property type="entry name" value="N2O_reductase_N"/>
</dbReference>
<dbReference type="Gene3D" id="2.130.10.10">
    <property type="entry name" value="YVTN repeat-like/Quinoprotein amine dehydrogenase"/>
    <property type="match status" value="1"/>
</dbReference>
<name>A0ABW6RD16_9ACTN</name>
<evidence type="ECO:0000259" key="2">
    <source>
        <dbReference type="Pfam" id="PF00656"/>
    </source>
</evidence>
<dbReference type="SUPFAM" id="SSF50974">
    <property type="entry name" value="Nitrous oxide reductase, N-terminal domain"/>
    <property type="match status" value="1"/>
</dbReference>
<dbReference type="PANTHER" id="PTHR37957:SF1">
    <property type="entry name" value="PHYTASE-LIKE DOMAIN-CONTAINING PROTEIN"/>
    <property type="match status" value="1"/>
</dbReference>
<feature type="region of interest" description="Disordered" evidence="1">
    <location>
        <begin position="1"/>
        <end position="21"/>
    </location>
</feature>
<reference evidence="4 5" key="1">
    <citation type="submission" date="2024-10" db="EMBL/GenBank/DDBJ databases">
        <title>The Natural Products Discovery Center: Release of the First 8490 Sequenced Strains for Exploring Actinobacteria Biosynthetic Diversity.</title>
        <authorList>
            <person name="Kalkreuter E."/>
            <person name="Kautsar S.A."/>
            <person name="Yang D."/>
            <person name="Bader C.D."/>
            <person name="Teijaro C.N."/>
            <person name="Fluegel L."/>
            <person name="Davis C.M."/>
            <person name="Simpson J.R."/>
            <person name="Lauterbach L."/>
            <person name="Steele A.D."/>
            <person name="Gui C."/>
            <person name="Meng S."/>
            <person name="Li G."/>
            <person name="Viehrig K."/>
            <person name="Ye F."/>
            <person name="Su P."/>
            <person name="Kiefer A.F."/>
            <person name="Nichols A."/>
            <person name="Cepeda A.J."/>
            <person name="Yan W."/>
            <person name="Fan B."/>
            <person name="Jiang Y."/>
            <person name="Adhikari A."/>
            <person name="Zheng C.-J."/>
            <person name="Schuster L."/>
            <person name="Cowan T.M."/>
            <person name="Smanski M.J."/>
            <person name="Chevrette M.G."/>
            <person name="De Carvalho L.P.S."/>
            <person name="Shen B."/>
        </authorList>
    </citation>
    <scope>NUCLEOTIDE SEQUENCE [LARGE SCALE GENOMIC DNA]</scope>
    <source>
        <strain evidence="4 5">NPDC003029</strain>
    </source>
</reference>
<dbReference type="Pfam" id="PF13449">
    <property type="entry name" value="Phytase-like"/>
    <property type="match status" value="1"/>
</dbReference>
<gene>
    <name evidence="4" type="ORF">ACFYWW_09270</name>
</gene>
<comment type="caution">
    <text evidence="4">The sequence shown here is derived from an EMBL/GenBank/DDBJ whole genome shotgun (WGS) entry which is preliminary data.</text>
</comment>
<evidence type="ECO:0000256" key="1">
    <source>
        <dbReference type="SAM" id="MobiDB-lite"/>
    </source>
</evidence>
<protein>
    <submittedName>
        <fullName evidence="4">Esterase-like activity of phytase family protein</fullName>
    </submittedName>
</protein>
<dbReference type="InterPro" id="IPR011600">
    <property type="entry name" value="Pept_C14_caspase"/>
</dbReference>
<feature type="domain" description="Phytase-like" evidence="3">
    <location>
        <begin position="356"/>
        <end position="653"/>
    </location>
</feature>
<dbReference type="InterPro" id="IPR015943">
    <property type="entry name" value="WD40/YVTN_repeat-like_dom_sf"/>
</dbReference>
<dbReference type="InterPro" id="IPR029030">
    <property type="entry name" value="Caspase-like_dom_sf"/>
</dbReference>
<dbReference type="Proteomes" id="UP001601976">
    <property type="component" value="Unassembled WGS sequence"/>
</dbReference>
<evidence type="ECO:0000313" key="5">
    <source>
        <dbReference type="Proteomes" id="UP001601976"/>
    </source>
</evidence>
<dbReference type="NCBIfam" id="NF047832">
    <property type="entry name" value="caspase_w_EACC1"/>
    <property type="match status" value="1"/>
</dbReference>
<keyword evidence="5" id="KW-1185">Reference proteome</keyword>
<proteinExistence type="predicted"/>
<dbReference type="PANTHER" id="PTHR37957">
    <property type="entry name" value="BLR7070 PROTEIN"/>
    <property type="match status" value="1"/>
</dbReference>
<evidence type="ECO:0000313" key="4">
    <source>
        <dbReference type="EMBL" id="MFF3338916.1"/>
    </source>
</evidence>
<accession>A0ABW6RD16</accession>
<dbReference type="RefSeq" id="WP_355719377.1">
    <property type="nucleotide sequence ID" value="NZ_JBEXNP010000007.1"/>
</dbReference>